<dbReference type="Proteomes" id="UP000308600">
    <property type="component" value="Unassembled WGS sequence"/>
</dbReference>
<protein>
    <submittedName>
        <fullName evidence="1">Uncharacterized protein</fullName>
    </submittedName>
</protein>
<name>A0ACD3AMZ7_9AGAR</name>
<organism evidence="1 2">
    <name type="scientific">Pluteus cervinus</name>
    <dbReference type="NCBI Taxonomy" id="181527"/>
    <lineage>
        <taxon>Eukaryota</taxon>
        <taxon>Fungi</taxon>
        <taxon>Dikarya</taxon>
        <taxon>Basidiomycota</taxon>
        <taxon>Agaricomycotina</taxon>
        <taxon>Agaricomycetes</taxon>
        <taxon>Agaricomycetidae</taxon>
        <taxon>Agaricales</taxon>
        <taxon>Pluteineae</taxon>
        <taxon>Pluteaceae</taxon>
        <taxon>Pluteus</taxon>
    </lineage>
</organism>
<sequence length="744" mass="79486">MSSPDVLPELLAIAIVVESSNTILEAWLHLVQSYVSCLVKRLTDSHPNHFKLCMAFIAYATADTVPSPLVCKKYFSDIKSVSHHMKESPFRLGLGRCNSGGSRGMAALEGFVAAIELFDVLSRACDAPARSDVFHLFHIAASPPDTTKHPQWNSTPHLDSITWDDLPLELTRRHISLSCIFLHSPISRFEELHAAISSSAGGRTAPWFTLRAGDSVLLSGFPNQAQGQAQGSGLKRSGESATPDAKRQRLAPPPTDSPTTIPSTTPAPPRESGSSPSGPLLLLLQLANSRGASPEVKSSLLGAIERLRHLEKSMQEARSAGNVEEAERAQREFQKLSNSLNHQGEELRRRLDAQSAGIRHNQPATTISAQEPPPSLTGGHAIASSTSGSQGEAKLPLQVQHPPFQAQSAKLSTSPSLATTAPVIAHVVDAQAQKMVEHGNTGIPPIAQPLLSGASSQASSVVSSQPPPTSTLTPTQPADHTSNGPKSTKVWSGSLTFRGVTPQGKREVQTEVIASGQNAADCRADTWPEVLALVPPREPVSISINEIQNWIQRHRPVLCAFHPNPHPKETDPESNGASYKQLSTLLWTRKLYALAAWTLPSGAQENNVLVFALPNGTLGGGFFPLTGIPEMPKSAVPTAIQQLSLLPPEQRNVVLNQIVRHRQAQVAMQSAGISNVVGMNSQVQQPGASVPHLPNTSVLNHNLLMASYHPSQPASLIGQQILNQHNRTGSNGGYNIQGSSLGPG</sequence>
<evidence type="ECO:0000313" key="2">
    <source>
        <dbReference type="Proteomes" id="UP000308600"/>
    </source>
</evidence>
<keyword evidence="2" id="KW-1185">Reference proteome</keyword>
<dbReference type="EMBL" id="ML208409">
    <property type="protein sequence ID" value="TFK66292.1"/>
    <property type="molecule type" value="Genomic_DNA"/>
</dbReference>
<reference evidence="1 2" key="1">
    <citation type="journal article" date="2019" name="Nat. Ecol. Evol.">
        <title>Megaphylogeny resolves global patterns of mushroom evolution.</title>
        <authorList>
            <person name="Varga T."/>
            <person name="Krizsan K."/>
            <person name="Foldi C."/>
            <person name="Dima B."/>
            <person name="Sanchez-Garcia M."/>
            <person name="Sanchez-Ramirez S."/>
            <person name="Szollosi G.J."/>
            <person name="Szarkandi J.G."/>
            <person name="Papp V."/>
            <person name="Albert L."/>
            <person name="Andreopoulos W."/>
            <person name="Angelini C."/>
            <person name="Antonin V."/>
            <person name="Barry K.W."/>
            <person name="Bougher N.L."/>
            <person name="Buchanan P."/>
            <person name="Buyck B."/>
            <person name="Bense V."/>
            <person name="Catcheside P."/>
            <person name="Chovatia M."/>
            <person name="Cooper J."/>
            <person name="Damon W."/>
            <person name="Desjardin D."/>
            <person name="Finy P."/>
            <person name="Geml J."/>
            <person name="Haridas S."/>
            <person name="Hughes K."/>
            <person name="Justo A."/>
            <person name="Karasinski D."/>
            <person name="Kautmanova I."/>
            <person name="Kiss B."/>
            <person name="Kocsube S."/>
            <person name="Kotiranta H."/>
            <person name="LaButti K.M."/>
            <person name="Lechner B.E."/>
            <person name="Liimatainen K."/>
            <person name="Lipzen A."/>
            <person name="Lukacs Z."/>
            <person name="Mihaltcheva S."/>
            <person name="Morgado L.N."/>
            <person name="Niskanen T."/>
            <person name="Noordeloos M.E."/>
            <person name="Ohm R.A."/>
            <person name="Ortiz-Santana B."/>
            <person name="Ovrebo C."/>
            <person name="Racz N."/>
            <person name="Riley R."/>
            <person name="Savchenko A."/>
            <person name="Shiryaev A."/>
            <person name="Soop K."/>
            <person name="Spirin V."/>
            <person name="Szebenyi C."/>
            <person name="Tomsovsky M."/>
            <person name="Tulloss R.E."/>
            <person name="Uehling J."/>
            <person name="Grigoriev I.V."/>
            <person name="Vagvolgyi C."/>
            <person name="Papp T."/>
            <person name="Martin F.M."/>
            <person name="Miettinen O."/>
            <person name="Hibbett D.S."/>
            <person name="Nagy L.G."/>
        </authorList>
    </citation>
    <scope>NUCLEOTIDE SEQUENCE [LARGE SCALE GENOMIC DNA]</scope>
    <source>
        <strain evidence="1 2">NL-1719</strain>
    </source>
</reference>
<proteinExistence type="predicted"/>
<accession>A0ACD3AMZ7</accession>
<gene>
    <name evidence="1" type="ORF">BDN72DRAFT_844507</name>
</gene>
<evidence type="ECO:0000313" key="1">
    <source>
        <dbReference type="EMBL" id="TFK66292.1"/>
    </source>
</evidence>